<dbReference type="SMART" id="SM00671">
    <property type="entry name" value="SEL1"/>
    <property type="match status" value="3"/>
</dbReference>
<evidence type="ECO:0008006" key="4">
    <source>
        <dbReference type="Google" id="ProtNLM"/>
    </source>
</evidence>
<feature type="chain" id="PRO_5009119640" description="Sel1 repeat family protein" evidence="1">
    <location>
        <begin position="24"/>
        <end position="228"/>
    </location>
</feature>
<dbReference type="PANTHER" id="PTHR11102">
    <property type="entry name" value="SEL-1-LIKE PROTEIN"/>
    <property type="match status" value="1"/>
</dbReference>
<evidence type="ECO:0000313" key="3">
    <source>
        <dbReference type="Proteomes" id="UP000094291"/>
    </source>
</evidence>
<evidence type="ECO:0000313" key="2">
    <source>
        <dbReference type="EMBL" id="ODC03138.1"/>
    </source>
</evidence>
<dbReference type="EMBL" id="MDTQ01000001">
    <property type="protein sequence ID" value="ODC03138.1"/>
    <property type="molecule type" value="Genomic_DNA"/>
</dbReference>
<dbReference type="Proteomes" id="UP000094291">
    <property type="component" value="Unassembled WGS sequence"/>
</dbReference>
<keyword evidence="3" id="KW-1185">Reference proteome</keyword>
<proteinExistence type="predicted"/>
<comment type="caution">
    <text evidence="2">The sequence shown here is derived from an EMBL/GenBank/DDBJ whole genome shotgun (WGS) entry which is preliminary data.</text>
</comment>
<dbReference type="InterPro" id="IPR006597">
    <property type="entry name" value="Sel1-like"/>
</dbReference>
<feature type="signal peptide" evidence="1">
    <location>
        <begin position="1"/>
        <end position="23"/>
    </location>
</feature>
<dbReference type="InterPro" id="IPR050767">
    <property type="entry name" value="Sel1_AlgK"/>
</dbReference>
<gene>
    <name evidence="2" type="ORF">BFW38_05850</name>
</gene>
<dbReference type="PANTHER" id="PTHR11102:SF160">
    <property type="entry name" value="ERAD-ASSOCIATED E3 UBIQUITIN-PROTEIN LIGASE COMPONENT HRD3"/>
    <property type="match status" value="1"/>
</dbReference>
<sequence length="228" mass="26345">MFKMFLKFSVLFFCSAFSGYSFSEVLFHSDSEEKAKLDLMEYVKSEAFSIGLVSEQSSNKDIYAAGFCYLYKCPWIDVHEKNIDKAFRYIMTSINNGVYDGYYDLGFMYMKGIYFEKDFKSAIDEMVKGGNYGDVRAQNFLGRVYAGEGHFVTEDDEASFSWFMKAAEKGDEYAMSKISYYYYSGFGVSKDENMAFLWAKKIEGLEEPNIILFAPKLSLFYEKGIRNT</sequence>
<accession>A0A1E2V7Z6</accession>
<keyword evidence="1" id="KW-0732">Signal</keyword>
<evidence type="ECO:0000256" key="1">
    <source>
        <dbReference type="SAM" id="SignalP"/>
    </source>
</evidence>
<reference evidence="2 3" key="1">
    <citation type="submission" date="2016-08" db="EMBL/GenBank/DDBJ databases">
        <authorList>
            <person name="Seilhamer J.J."/>
        </authorList>
    </citation>
    <scope>NUCLEOTIDE SEQUENCE [LARGE SCALE GENOMIC DNA]</scope>
    <source>
        <strain evidence="2 3">PH27A</strain>
    </source>
</reference>
<dbReference type="AlphaFoldDB" id="A0A1E2V7Z6"/>
<dbReference type="InterPro" id="IPR011990">
    <property type="entry name" value="TPR-like_helical_dom_sf"/>
</dbReference>
<dbReference type="OrthoDB" id="6120455at2"/>
<dbReference type="SUPFAM" id="SSF81901">
    <property type="entry name" value="HCP-like"/>
    <property type="match status" value="1"/>
</dbReference>
<dbReference type="Pfam" id="PF08238">
    <property type="entry name" value="Sel1"/>
    <property type="match status" value="3"/>
</dbReference>
<dbReference type="STRING" id="197479.BFW38_05850"/>
<protein>
    <recommendedName>
        <fullName evidence="4">Sel1 repeat family protein</fullName>
    </recommendedName>
</protein>
<name>A0A1E2V7Z6_9GAMM</name>
<dbReference type="RefSeq" id="WP_068997538.1">
    <property type="nucleotide sequence ID" value="NZ_MDTQ01000001.1"/>
</dbReference>
<organism evidence="2 3">
    <name type="scientific">Terasakiispira papahanaumokuakeensis</name>
    <dbReference type="NCBI Taxonomy" id="197479"/>
    <lineage>
        <taxon>Bacteria</taxon>
        <taxon>Pseudomonadati</taxon>
        <taxon>Pseudomonadota</taxon>
        <taxon>Gammaproteobacteria</taxon>
        <taxon>Oceanospirillales</taxon>
        <taxon>Terasakiispira</taxon>
    </lineage>
</organism>
<dbReference type="Gene3D" id="1.25.40.10">
    <property type="entry name" value="Tetratricopeptide repeat domain"/>
    <property type="match status" value="1"/>
</dbReference>